<dbReference type="InterPro" id="IPR021508">
    <property type="entry name" value="Gp17-like"/>
</dbReference>
<dbReference type="OrthoDB" id="7630456at2"/>
<dbReference type="eggNOG" id="ENOG5033F8C">
    <property type="taxonomic scope" value="Bacteria"/>
</dbReference>
<organism evidence="1 3">
    <name type="scientific">Paracoccus aminophilus JCM 7686</name>
    <dbReference type="NCBI Taxonomy" id="1367847"/>
    <lineage>
        <taxon>Bacteria</taxon>
        <taxon>Pseudomonadati</taxon>
        <taxon>Pseudomonadota</taxon>
        <taxon>Alphaproteobacteria</taxon>
        <taxon>Rhodobacterales</taxon>
        <taxon>Paracoccaceae</taxon>
        <taxon>Paracoccus</taxon>
    </lineage>
</organism>
<dbReference type="KEGG" id="pami:JCM7686_2242"/>
<protein>
    <recommendedName>
        <fullName evidence="4">DUF3168 domain-containing protein</fullName>
    </recommendedName>
</protein>
<dbReference type="KEGG" id="pami:JCM7686_2921"/>
<name>S5XPP7_PARAH</name>
<keyword evidence="3" id="KW-1185">Reference proteome</keyword>
<gene>
    <name evidence="1" type="ORF">JCM7686_2242</name>
    <name evidence="2" type="ORF">JCM7686_2921</name>
</gene>
<dbReference type="Gene3D" id="3.30.2000.30">
    <property type="match status" value="1"/>
</dbReference>
<dbReference type="PATRIC" id="fig|1367847.3.peg.2234"/>
<accession>S5XPP7</accession>
<dbReference type="Proteomes" id="UP000015480">
    <property type="component" value="Chromosome"/>
</dbReference>
<dbReference type="HOGENOM" id="CLU_126531_2_0_5"/>
<evidence type="ECO:0008006" key="4">
    <source>
        <dbReference type="Google" id="ProtNLM"/>
    </source>
</evidence>
<dbReference type="STRING" id="1367847.JCM7686_2242"/>
<reference evidence="1 3" key="1">
    <citation type="journal article" date="2014" name="BMC Genomics">
        <title>Architecture and functions of a multipartite genome of the methylotrophic bacterium Paracoccus aminophilus JCM 7686, containing primary and secondary chromids.</title>
        <authorList>
            <person name="Dziewit L."/>
            <person name="Czarnecki J."/>
            <person name="Wibberg D."/>
            <person name="Radlinska M."/>
            <person name="Mrozek P."/>
            <person name="Szymczak M."/>
            <person name="Schluter A."/>
            <person name="Puhler A."/>
            <person name="Bartosik D."/>
        </authorList>
    </citation>
    <scope>NUCLEOTIDE SEQUENCE [LARGE SCALE GENOMIC DNA]</scope>
    <source>
        <strain evidence="1">JCM 7686</strain>
    </source>
</reference>
<evidence type="ECO:0000313" key="3">
    <source>
        <dbReference type="Proteomes" id="UP000015480"/>
    </source>
</evidence>
<dbReference type="EMBL" id="CP006650">
    <property type="protein sequence ID" value="AGT10586.1"/>
    <property type="molecule type" value="Genomic_DNA"/>
</dbReference>
<evidence type="ECO:0000313" key="1">
    <source>
        <dbReference type="EMBL" id="AGT09319.1"/>
    </source>
</evidence>
<sequence length="128" mass="13901">MRAGRILRQIVMDRMIAAVPDLGGRVFDQAGRVTPSPYVTLGPSHWASDDADCIDGRVLTLQIDVWGHGTTKGAMEDLTDDIAACLQGWSDIDAVTMHPVTVSMVRVMGDPDPDYVHGVLQIEVEIEA</sequence>
<dbReference type="Pfam" id="PF11367">
    <property type="entry name" value="Tail_completion_gp17"/>
    <property type="match status" value="1"/>
</dbReference>
<dbReference type="InterPro" id="IPR053745">
    <property type="entry name" value="Viral_Tail_Comp_sf"/>
</dbReference>
<dbReference type="EMBL" id="CP006650">
    <property type="protein sequence ID" value="AGT09319.1"/>
    <property type="molecule type" value="Genomic_DNA"/>
</dbReference>
<evidence type="ECO:0000313" key="2">
    <source>
        <dbReference type="EMBL" id="AGT10586.1"/>
    </source>
</evidence>
<proteinExistence type="predicted"/>
<dbReference type="AlphaFoldDB" id="S5XPP7"/>